<dbReference type="AlphaFoldDB" id="A0AAV3UR31"/>
<dbReference type="Proteomes" id="UP001501729">
    <property type="component" value="Unassembled WGS sequence"/>
</dbReference>
<evidence type="ECO:0000313" key="2">
    <source>
        <dbReference type="Proteomes" id="UP001501729"/>
    </source>
</evidence>
<dbReference type="InterPro" id="IPR044878">
    <property type="entry name" value="UbiA_sf"/>
</dbReference>
<reference evidence="1 2" key="1">
    <citation type="journal article" date="2019" name="Int. J. Syst. Evol. Microbiol.">
        <title>The Global Catalogue of Microorganisms (GCM) 10K type strain sequencing project: providing services to taxonomists for standard genome sequencing and annotation.</title>
        <authorList>
            <consortium name="The Broad Institute Genomics Platform"/>
            <consortium name="The Broad Institute Genome Sequencing Center for Infectious Disease"/>
            <person name="Wu L."/>
            <person name="Ma J."/>
        </authorList>
    </citation>
    <scope>NUCLEOTIDE SEQUENCE [LARGE SCALE GENOMIC DNA]</scope>
    <source>
        <strain evidence="1 2">JCM 17504</strain>
    </source>
</reference>
<gene>
    <name evidence="1" type="ORF">GCM10025751_54980</name>
</gene>
<protein>
    <submittedName>
        <fullName evidence="1">Uncharacterized protein</fullName>
    </submittedName>
</protein>
<comment type="caution">
    <text evidence="1">The sequence shown here is derived from an EMBL/GenBank/DDBJ whole genome shotgun (WGS) entry which is preliminary data.</text>
</comment>
<keyword evidence="2" id="KW-1185">Reference proteome</keyword>
<organism evidence="1 2">
    <name type="scientific">Haladaptatus pallidirubidus</name>
    <dbReference type="NCBI Taxonomy" id="1008152"/>
    <lineage>
        <taxon>Archaea</taxon>
        <taxon>Methanobacteriati</taxon>
        <taxon>Methanobacteriota</taxon>
        <taxon>Stenosarchaea group</taxon>
        <taxon>Halobacteria</taxon>
        <taxon>Halobacteriales</taxon>
        <taxon>Haladaptataceae</taxon>
        <taxon>Haladaptatus</taxon>
    </lineage>
</organism>
<dbReference type="EMBL" id="BAABKX010000030">
    <property type="protein sequence ID" value="GAA5064839.1"/>
    <property type="molecule type" value="Genomic_DNA"/>
</dbReference>
<accession>A0AAV3UR31</accession>
<dbReference type="Gene3D" id="1.10.357.140">
    <property type="entry name" value="UbiA prenyltransferase"/>
    <property type="match status" value="1"/>
</dbReference>
<sequence length="80" mass="8682">MTFNGKFLLGNRRLNTCDGLEGSSGAVGAAVAATILVADAMEINDYSDLDIDQINEPERPILREAVTSIILYGNLEMFFV</sequence>
<name>A0AAV3UR31_9EURY</name>
<proteinExistence type="predicted"/>
<evidence type="ECO:0000313" key="1">
    <source>
        <dbReference type="EMBL" id="GAA5064839.1"/>
    </source>
</evidence>